<dbReference type="EMBL" id="SEYY01001055">
    <property type="protein sequence ID" value="KAB7505931.1"/>
    <property type="molecule type" value="Genomic_DNA"/>
</dbReference>
<evidence type="ECO:0000313" key="2">
    <source>
        <dbReference type="Proteomes" id="UP000326759"/>
    </source>
</evidence>
<gene>
    <name evidence="1" type="ORF">Anas_01119</name>
</gene>
<proteinExistence type="predicted"/>
<feature type="non-terminal residue" evidence="1">
    <location>
        <position position="1"/>
    </location>
</feature>
<reference evidence="1 2" key="1">
    <citation type="journal article" date="2019" name="PLoS Biol.">
        <title>Sex chromosomes control vertical transmission of feminizing Wolbachia symbionts in an isopod.</title>
        <authorList>
            <person name="Becking T."/>
            <person name="Chebbi M.A."/>
            <person name="Giraud I."/>
            <person name="Moumen B."/>
            <person name="Laverre T."/>
            <person name="Caubet Y."/>
            <person name="Peccoud J."/>
            <person name="Gilbert C."/>
            <person name="Cordaux R."/>
        </authorList>
    </citation>
    <scope>NUCLEOTIDE SEQUENCE [LARGE SCALE GENOMIC DNA]</scope>
    <source>
        <strain evidence="1">ANa2</strain>
        <tissue evidence="1">Whole body excluding digestive tract and cuticle</tissue>
    </source>
</reference>
<dbReference type="Proteomes" id="UP000326759">
    <property type="component" value="Unassembled WGS sequence"/>
</dbReference>
<evidence type="ECO:0000313" key="1">
    <source>
        <dbReference type="EMBL" id="KAB7505931.1"/>
    </source>
</evidence>
<accession>A0A5N5THI0</accession>
<sequence length="151" mass="16602">SQKSNDAIVLTIPSGSLNLWKEIRDPTHSVPPNMSLTDVSECLSLQPLPGSQYPYNYAGQMGYWYPQGYPAQVQGQQFLGMQGFTTYGQYGYQQGRISGMAGVPAWQGVPQPQLPAGQMPQIQQPASVLGTYPVQQFQMSIVCRGILRISM</sequence>
<organism evidence="1 2">
    <name type="scientific">Armadillidium nasatum</name>
    <dbReference type="NCBI Taxonomy" id="96803"/>
    <lineage>
        <taxon>Eukaryota</taxon>
        <taxon>Metazoa</taxon>
        <taxon>Ecdysozoa</taxon>
        <taxon>Arthropoda</taxon>
        <taxon>Crustacea</taxon>
        <taxon>Multicrustacea</taxon>
        <taxon>Malacostraca</taxon>
        <taxon>Eumalacostraca</taxon>
        <taxon>Peracarida</taxon>
        <taxon>Isopoda</taxon>
        <taxon>Oniscidea</taxon>
        <taxon>Crinocheta</taxon>
        <taxon>Armadillidiidae</taxon>
        <taxon>Armadillidium</taxon>
    </lineage>
</organism>
<keyword evidence="2" id="KW-1185">Reference proteome</keyword>
<dbReference type="AlphaFoldDB" id="A0A5N5THI0"/>
<comment type="caution">
    <text evidence="1">The sequence shown here is derived from an EMBL/GenBank/DDBJ whole genome shotgun (WGS) entry which is preliminary data.</text>
</comment>
<dbReference type="OrthoDB" id="439808at2759"/>
<name>A0A5N5THI0_9CRUS</name>
<protein>
    <submittedName>
        <fullName evidence="1">Uncharacterized protein</fullName>
    </submittedName>
</protein>